<dbReference type="PANTHER" id="PTHR46630">
    <property type="entry name" value="TETRATRICOPEPTIDE REPEAT PROTEIN 29"/>
    <property type="match status" value="1"/>
</dbReference>
<dbReference type="Gene3D" id="3.40.50.300">
    <property type="entry name" value="P-loop containing nucleotide triphosphate hydrolases"/>
    <property type="match status" value="1"/>
</dbReference>
<feature type="region of interest" description="Disordered" evidence="7">
    <location>
        <begin position="1"/>
        <end position="39"/>
    </location>
</feature>
<feature type="domain" description="Anaphase-promoting complex subunit 5" evidence="8">
    <location>
        <begin position="659"/>
        <end position="689"/>
    </location>
</feature>
<dbReference type="Pfam" id="PF13424">
    <property type="entry name" value="TPR_12"/>
    <property type="match status" value="2"/>
</dbReference>
<dbReference type="SMART" id="SM00028">
    <property type="entry name" value="TPR"/>
    <property type="match status" value="12"/>
</dbReference>
<reference evidence="9 10" key="1">
    <citation type="submission" date="2017-09" db="EMBL/GenBank/DDBJ databases">
        <authorList>
            <person name="Ehlers B."/>
            <person name="Leendertz F.H."/>
        </authorList>
    </citation>
    <scope>NUCLEOTIDE SEQUENCE [LARGE SCALE GENOMIC DNA]</scope>
    <source>
        <strain evidence="9 10">CGMCC 4.6857</strain>
    </source>
</reference>
<dbReference type="InterPro" id="IPR026000">
    <property type="entry name" value="Apc5_dom"/>
</dbReference>
<keyword evidence="2" id="KW-0963">Cytoplasm</keyword>
<feature type="domain" description="Anaphase-promoting complex subunit 5" evidence="8">
    <location>
        <begin position="580"/>
        <end position="603"/>
    </location>
</feature>
<dbReference type="InterPro" id="IPR011990">
    <property type="entry name" value="TPR-like_helical_dom_sf"/>
</dbReference>
<dbReference type="RefSeq" id="WP_097321490.1">
    <property type="nucleotide sequence ID" value="NZ_OBDY01000007.1"/>
</dbReference>
<dbReference type="SUPFAM" id="SSF48452">
    <property type="entry name" value="TPR-like"/>
    <property type="match status" value="4"/>
</dbReference>
<evidence type="ECO:0000259" key="8">
    <source>
        <dbReference type="Pfam" id="PF12862"/>
    </source>
</evidence>
<evidence type="ECO:0000313" key="9">
    <source>
        <dbReference type="EMBL" id="SNY45929.1"/>
    </source>
</evidence>
<dbReference type="InterPro" id="IPR019734">
    <property type="entry name" value="TPR_rpt"/>
</dbReference>
<accession>A0A285ID80</accession>
<comment type="similarity">
    <text evidence="5">Belongs to the Rap family.</text>
</comment>
<dbReference type="PROSITE" id="PS50005">
    <property type="entry name" value="TPR"/>
    <property type="match status" value="2"/>
</dbReference>
<dbReference type="SUPFAM" id="SSF52540">
    <property type="entry name" value="P-loop containing nucleoside triphosphate hydrolases"/>
    <property type="match status" value="1"/>
</dbReference>
<evidence type="ECO:0000256" key="2">
    <source>
        <dbReference type="ARBA" id="ARBA00022490"/>
    </source>
</evidence>
<feature type="repeat" description="TPR" evidence="6">
    <location>
        <begin position="1108"/>
        <end position="1141"/>
    </location>
</feature>
<feature type="domain" description="Anaphase-promoting complex subunit 5" evidence="8">
    <location>
        <begin position="415"/>
        <end position="454"/>
    </location>
</feature>
<evidence type="ECO:0000256" key="4">
    <source>
        <dbReference type="ARBA" id="ARBA00022803"/>
    </source>
</evidence>
<keyword evidence="4 6" id="KW-0802">TPR repeat</keyword>
<protein>
    <submittedName>
        <fullName evidence="9">Anaphase-promoting complex subunit 5</fullName>
    </submittedName>
</protein>
<comment type="subcellular location">
    <subcellularLocation>
        <location evidence="1">Cytoplasm</location>
    </subcellularLocation>
</comment>
<name>A0A285ID80_9ACTN</name>
<dbReference type="PANTHER" id="PTHR46630:SF1">
    <property type="entry name" value="TETRATRICOPEPTIDE REPEAT PROTEIN 29"/>
    <property type="match status" value="1"/>
</dbReference>
<evidence type="ECO:0000256" key="5">
    <source>
        <dbReference type="ARBA" id="ARBA00038253"/>
    </source>
</evidence>
<dbReference type="Pfam" id="PF13176">
    <property type="entry name" value="TPR_7"/>
    <property type="match status" value="1"/>
</dbReference>
<sequence>MTPPPLDDLGEPRARLSPAIRDALHAGRAGLGEPGPPVVLGREEEAASALRSLESRPRGLTITGRPGSGASTLALLVARRWNKAHPGGRVAVVDLAGPDRRVHDAVRELLLSLGVALDALPARLEQQTKLLRATIKPEDIVVLDNFRRSEVADQLTELLPEAGRFIATARLRSKTPNVTATALRPEDSLTLLGREASTTETDGLIARCAGLPLALRLAAGGGDQFSIDYDDPIDFAVRLAALRVGEATGSSARSILKMLRSLVEIGGTADPEAAGAVWAMGEAAARQHLAVLEAAGVFYHDPARGLALRPALAEAALPDAPDGVVAAYVSLAGRKAGRGRAADVAWLDRQWPAVREAVRRSVRSGGPDFLETVSNLRRVAGILNRHHDLLVLDEIAQDAARSRGDQRSEAEALGRLAFDHYRTGAIDEAEAAAGEAVRRARAVGDPVLLAAQLIRASKLALARRLFDQAISGLEDAVHLARDGGDVPLEIDALLTAADCYRHVRNVEDAAGALSRVRHLLADRSPTEDDPGPWTRLARSYLELDLPQEAFQTLVPLLGDGTPANAPVALELIGEVMRREGDRSEAVRALSNAVELYREHGDEAGECRSLVALAKLTVEDDPLGAAVHLDQALDLARRSADLPHQARIWSELGNAFAAGGEVAEAMSAFDYSIATARELGDLHALALALAGRGRLVARLGHSADALATLGESFRLFESLGAVQETAAVSRDVADLLIAEGSADRAVDLMEQAVSRARDADDLPSELLNLGLLAKAYELAGMGEDARQAQSRARRLAGRLSQRSDVTEAVLSIVPLRLAPSGGSEAVERDLLTLVEQMTPGEPASVRVLQMHWRAAVTAFRNEDFRRSRHHLDQLVELASGAGADRLDMRSMLFTAYRGRADVSAATGEYEAARRDVERALAIARGGPEEQSEMLGLYLQLGDLVARTGDLRAAENYYRSALEFGDDTEGEDLHGIHARLGDLALSQGDLKAADARYRQALALAEARADGRPIGLYLRQLGDIARRAGRAREATQFYQRALDIARGVTAEAADDPNALRDLYVTLAALGQLSRDVEDYRTAVDYFRRGLEIVEQLTAALPGEATLRSDLAAAHRGLADTYREAADWDSAVRHYREALSAGESVMALDPDDVQAAREVSITHDSLALASADRGEIATALDHYQQSLEIAERLAATNPGNLLLQRDLVISHQNLAQALSTQGSMAQARRHMRMALDVAVRLSSQDPLNQDYRAIVATLEERVSGLSG</sequence>
<feature type="repeat" description="TPR" evidence="6">
    <location>
        <begin position="933"/>
        <end position="966"/>
    </location>
</feature>
<gene>
    <name evidence="9" type="ORF">SAMN05421748_107329</name>
</gene>
<organism evidence="9 10">
    <name type="scientific">Paractinoplanes atraurantiacus</name>
    <dbReference type="NCBI Taxonomy" id="1036182"/>
    <lineage>
        <taxon>Bacteria</taxon>
        <taxon>Bacillati</taxon>
        <taxon>Actinomycetota</taxon>
        <taxon>Actinomycetes</taxon>
        <taxon>Micromonosporales</taxon>
        <taxon>Micromonosporaceae</taxon>
        <taxon>Paractinoplanes</taxon>
    </lineage>
</organism>
<keyword evidence="3" id="KW-0677">Repeat</keyword>
<dbReference type="InterPro" id="IPR027417">
    <property type="entry name" value="P-loop_NTPase"/>
</dbReference>
<dbReference type="OrthoDB" id="4331905at2"/>
<proteinExistence type="inferred from homology"/>
<evidence type="ECO:0000256" key="7">
    <source>
        <dbReference type="SAM" id="MobiDB-lite"/>
    </source>
</evidence>
<dbReference type="Pfam" id="PF12862">
    <property type="entry name" value="ANAPC5"/>
    <property type="match status" value="3"/>
</dbReference>
<keyword evidence="10" id="KW-1185">Reference proteome</keyword>
<dbReference type="InterPro" id="IPR051476">
    <property type="entry name" value="Bac_ResReg_Asp_Phosphatase"/>
</dbReference>
<evidence type="ECO:0000313" key="10">
    <source>
        <dbReference type="Proteomes" id="UP000219612"/>
    </source>
</evidence>
<dbReference type="GO" id="GO:0005737">
    <property type="term" value="C:cytoplasm"/>
    <property type="evidence" value="ECO:0007669"/>
    <property type="project" value="UniProtKB-SubCell"/>
</dbReference>
<dbReference type="Proteomes" id="UP000219612">
    <property type="component" value="Unassembled WGS sequence"/>
</dbReference>
<dbReference type="Gene3D" id="1.25.40.10">
    <property type="entry name" value="Tetratricopeptide repeat domain"/>
    <property type="match status" value="5"/>
</dbReference>
<evidence type="ECO:0000256" key="1">
    <source>
        <dbReference type="ARBA" id="ARBA00004496"/>
    </source>
</evidence>
<evidence type="ECO:0000256" key="3">
    <source>
        <dbReference type="ARBA" id="ARBA00022737"/>
    </source>
</evidence>
<dbReference type="EMBL" id="OBDY01000007">
    <property type="protein sequence ID" value="SNY45929.1"/>
    <property type="molecule type" value="Genomic_DNA"/>
</dbReference>
<dbReference type="AlphaFoldDB" id="A0A285ID80"/>
<evidence type="ECO:0000256" key="6">
    <source>
        <dbReference type="PROSITE-ProRule" id="PRU00339"/>
    </source>
</evidence>